<organism evidence="1 2">
    <name type="scientific">Clostridium tagluense</name>
    <dbReference type="NCBI Taxonomy" id="360422"/>
    <lineage>
        <taxon>Bacteria</taxon>
        <taxon>Bacillati</taxon>
        <taxon>Bacillota</taxon>
        <taxon>Clostridia</taxon>
        <taxon>Eubacteriales</taxon>
        <taxon>Clostridiaceae</taxon>
        <taxon>Clostridium</taxon>
    </lineage>
</organism>
<reference evidence="1 2" key="1">
    <citation type="submission" date="2018-11" db="EMBL/GenBank/DDBJ databases">
        <title>Genome sequencing and assembly of Clostridium tagluense strain A121.</title>
        <authorList>
            <person name="Murakami T."/>
            <person name="Segawa T."/>
            <person name="Shcherbakova V.A."/>
            <person name="Mori H."/>
            <person name="Yoshimura Y."/>
        </authorList>
    </citation>
    <scope>NUCLEOTIDE SEQUENCE [LARGE SCALE GENOMIC DNA]</scope>
    <source>
        <strain evidence="1 2">A121</strain>
    </source>
</reference>
<gene>
    <name evidence="1" type="ORF">Ctaglu_47230</name>
</gene>
<evidence type="ECO:0000313" key="2">
    <source>
        <dbReference type="Proteomes" id="UP000287872"/>
    </source>
</evidence>
<protein>
    <submittedName>
        <fullName evidence="1">Uncharacterized protein</fullName>
    </submittedName>
</protein>
<dbReference type="EMBL" id="BHYK01000057">
    <property type="protein sequence ID" value="GCD13100.1"/>
    <property type="molecule type" value="Genomic_DNA"/>
</dbReference>
<accession>A0A401UU73</accession>
<keyword evidence="2" id="KW-1185">Reference proteome</keyword>
<sequence>MKVTFEEEQFLKGIKNLQKDEVIKKITNINTDSEALKEVKEDLLIKLNKSSQAEIEDLIMAID</sequence>
<proteinExistence type="predicted"/>
<dbReference type="Proteomes" id="UP000287872">
    <property type="component" value="Unassembled WGS sequence"/>
</dbReference>
<comment type="caution">
    <text evidence="1">The sequence shown here is derived from an EMBL/GenBank/DDBJ whole genome shotgun (WGS) entry which is preliminary data.</text>
</comment>
<name>A0A401UU73_9CLOT</name>
<evidence type="ECO:0000313" key="1">
    <source>
        <dbReference type="EMBL" id="GCD13100.1"/>
    </source>
</evidence>
<dbReference type="AlphaFoldDB" id="A0A401UU73"/>
<dbReference type="RefSeq" id="WP_125006343.1">
    <property type="nucleotide sequence ID" value="NZ_BHYK01000057.1"/>
</dbReference>